<dbReference type="EMBL" id="BGZK01001619">
    <property type="protein sequence ID" value="GBP83403.1"/>
    <property type="molecule type" value="Genomic_DNA"/>
</dbReference>
<sequence>MHSTLILSRLLPFDIKMAWLYKAKRRKELGDNYVNRELVRPVYLGDLPHPTHVPEIRDSRSSLEILTGSKTYHPLSHEARRDISEIVAEDRAVRLFWVRAHAGIARNERNKLTERTALTKKTATTYDRFPLSHAKKIRAASLEE</sequence>
<protein>
    <recommendedName>
        <fullName evidence="3">RNase H type-1 domain-containing protein</fullName>
    </recommendedName>
</protein>
<name>A0A4C1Z8E7_EUMVA</name>
<proteinExistence type="predicted"/>
<evidence type="ECO:0000313" key="1">
    <source>
        <dbReference type="EMBL" id="GBP83403.1"/>
    </source>
</evidence>
<gene>
    <name evidence="1" type="ORF">EVAR_63068_1</name>
</gene>
<organism evidence="1 2">
    <name type="scientific">Eumeta variegata</name>
    <name type="common">Bagworm moth</name>
    <name type="synonym">Eumeta japonica</name>
    <dbReference type="NCBI Taxonomy" id="151549"/>
    <lineage>
        <taxon>Eukaryota</taxon>
        <taxon>Metazoa</taxon>
        <taxon>Ecdysozoa</taxon>
        <taxon>Arthropoda</taxon>
        <taxon>Hexapoda</taxon>
        <taxon>Insecta</taxon>
        <taxon>Pterygota</taxon>
        <taxon>Neoptera</taxon>
        <taxon>Endopterygota</taxon>
        <taxon>Lepidoptera</taxon>
        <taxon>Glossata</taxon>
        <taxon>Ditrysia</taxon>
        <taxon>Tineoidea</taxon>
        <taxon>Psychidae</taxon>
        <taxon>Oiketicinae</taxon>
        <taxon>Eumeta</taxon>
    </lineage>
</organism>
<dbReference type="Proteomes" id="UP000299102">
    <property type="component" value="Unassembled WGS sequence"/>
</dbReference>
<accession>A0A4C1Z8E7</accession>
<dbReference type="AlphaFoldDB" id="A0A4C1Z8E7"/>
<evidence type="ECO:0000313" key="2">
    <source>
        <dbReference type="Proteomes" id="UP000299102"/>
    </source>
</evidence>
<evidence type="ECO:0008006" key="3">
    <source>
        <dbReference type="Google" id="ProtNLM"/>
    </source>
</evidence>
<reference evidence="1 2" key="1">
    <citation type="journal article" date="2019" name="Commun. Biol.">
        <title>The bagworm genome reveals a unique fibroin gene that provides high tensile strength.</title>
        <authorList>
            <person name="Kono N."/>
            <person name="Nakamura H."/>
            <person name="Ohtoshi R."/>
            <person name="Tomita M."/>
            <person name="Numata K."/>
            <person name="Arakawa K."/>
        </authorList>
    </citation>
    <scope>NUCLEOTIDE SEQUENCE [LARGE SCALE GENOMIC DNA]</scope>
</reference>
<comment type="caution">
    <text evidence="1">The sequence shown here is derived from an EMBL/GenBank/DDBJ whole genome shotgun (WGS) entry which is preliminary data.</text>
</comment>
<dbReference type="OrthoDB" id="411823at2759"/>
<keyword evidence="2" id="KW-1185">Reference proteome</keyword>